<organism evidence="1">
    <name type="scientific">Tanacetum cinerariifolium</name>
    <name type="common">Dalmatian daisy</name>
    <name type="synonym">Chrysanthemum cinerariifolium</name>
    <dbReference type="NCBI Taxonomy" id="118510"/>
    <lineage>
        <taxon>Eukaryota</taxon>
        <taxon>Viridiplantae</taxon>
        <taxon>Streptophyta</taxon>
        <taxon>Embryophyta</taxon>
        <taxon>Tracheophyta</taxon>
        <taxon>Spermatophyta</taxon>
        <taxon>Magnoliopsida</taxon>
        <taxon>eudicotyledons</taxon>
        <taxon>Gunneridae</taxon>
        <taxon>Pentapetalae</taxon>
        <taxon>asterids</taxon>
        <taxon>campanulids</taxon>
        <taxon>Asterales</taxon>
        <taxon>Asteraceae</taxon>
        <taxon>Asteroideae</taxon>
        <taxon>Anthemideae</taxon>
        <taxon>Anthemidinae</taxon>
        <taxon>Tanacetum</taxon>
    </lineage>
</organism>
<proteinExistence type="predicted"/>
<gene>
    <name evidence="1" type="ORF">Tci_063711</name>
</gene>
<name>A0A6L2NZW2_TANCI</name>
<reference evidence="1" key="1">
    <citation type="journal article" date="2019" name="Sci. Rep.">
        <title>Draft genome of Tanacetum cinerariifolium, the natural source of mosquito coil.</title>
        <authorList>
            <person name="Yamashiro T."/>
            <person name="Shiraishi A."/>
            <person name="Satake H."/>
            <person name="Nakayama K."/>
        </authorList>
    </citation>
    <scope>NUCLEOTIDE SEQUENCE</scope>
</reference>
<comment type="caution">
    <text evidence="1">The sequence shown here is derived from an EMBL/GenBank/DDBJ whole genome shotgun (WGS) entry which is preliminary data.</text>
</comment>
<dbReference type="EMBL" id="BKCJ010010472">
    <property type="protein sequence ID" value="GEU91733.1"/>
    <property type="molecule type" value="Genomic_DNA"/>
</dbReference>
<evidence type="ECO:0000313" key="1">
    <source>
        <dbReference type="EMBL" id="GEU91733.1"/>
    </source>
</evidence>
<sequence>MLLYYLLRYNLIGEILVGFQVQAFQLLTLIIYDNRSGVGRGRLAAASADHVFGPIFNRGGIKNSGGCDMPNMCGSAYGRGGNFTEEKLVNVDTVEVGSVVLTSLQI</sequence>
<protein>
    <submittedName>
        <fullName evidence="1">Uncharacterized protein</fullName>
    </submittedName>
</protein>
<accession>A0A6L2NZW2</accession>
<dbReference type="AlphaFoldDB" id="A0A6L2NZW2"/>